<gene>
    <name evidence="1" type="ORF">SLS58_010595</name>
</gene>
<comment type="caution">
    <text evidence="1">The sequence shown here is derived from an EMBL/GenBank/DDBJ whole genome shotgun (WGS) entry which is preliminary data.</text>
</comment>
<organism evidence="1 2">
    <name type="scientific">Diplodia intermedia</name>
    <dbReference type="NCBI Taxonomy" id="856260"/>
    <lineage>
        <taxon>Eukaryota</taxon>
        <taxon>Fungi</taxon>
        <taxon>Dikarya</taxon>
        <taxon>Ascomycota</taxon>
        <taxon>Pezizomycotina</taxon>
        <taxon>Dothideomycetes</taxon>
        <taxon>Dothideomycetes incertae sedis</taxon>
        <taxon>Botryosphaeriales</taxon>
        <taxon>Botryosphaeriaceae</taxon>
        <taxon>Diplodia</taxon>
    </lineage>
</organism>
<sequence>MAPKTPVLSYREALLAEAKPFPLPSVPSLEKESKAVFVLTAQEDKIRENIRYRIYDFCFDIVYDEAPKPSIMQYIRVLDLPPHRFFNRGHWEATMVHGHWSHEPRGLALLRVCKSIYHEVFFRFYWFHVPNLILSDGDMQGLRYRLRKIPEPHHRNVNAQLKFRYKPADKRRTESSDAILVSWIAMAGIISLMGLAPPDAPWVEHTNVDGKRERIILGVGFHILEELGPRTEVECLSFVERDLRHHQEKLGK</sequence>
<dbReference type="EMBL" id="JAKEKT020000128">
    <property type="protein sequence ID" value="KAL1634653.1"/>
    <property type="molecule type" value="Genomic_DNA"/>
</dbReference>
<reference evidence="1 2" key="1">
    <citation type="journal article" date="2023" name="Plant Dis.">
        <title>First Report of Diplodia intermedia Causing Canker and Dieback Diseases on Apple Trees in Canada.</title>
        <authorList>
            <person name="Ellouze W."/>
            <person name="Ilyukhin E."/>
            <person name="Sulman M."/>
            <person name="Ali S."/>
        </authorList>
    </citation>
    <scope>NUCLEOTIDE SEQUENCE [LARGE SCALE GENOMIC DNA]</scope>
    <source>
        <strain evidence="1 2">M45-28</strain>
    </source>
</reference>
<dbReference type="Proteomes" id="UP001521184">
    <property type="component" value="Unassembled WGS sequence"/>
</dbReference>
<protein>
    <submittedName>
        <fullName evidence="1">Uncharacterized protein</fullName>
    </submittedName>
</protein>
<proteinExistence type="predicted"/>
<evidence type="ECO:0000313" key="2">
    <source>
        <dbReference type="Proteomes" id="UP001521184"/>
    </source>
</evidence>
<accession>A0ABR3T5N2</accession>
<keyword evidence="2" id="KW-1185">Reference proteome</keyword>
<name>A0ABR3T5N2_9PEZI</name>
<evidence type="ECO:0000313" key="1">
    <source>
        <dbReference type="EMBL" id="KAL1634653.1"/>
    </source>
</evidence>